<keyword evidence="3" id="KW-0813">Transport</keyword>
<dbReference type="PANTHER" id="PTHR45663:SF11">
    <property type="entry name" value="GEO12009P1"/>
    <property type="match status" value="1"/>
</dbReference>
<evidence type="ECO:0000256" key="8">
    <source>
        <dbReference type="PIRNR" id="PIRNR000077"/>
    </source>
</evidence>
<accession>A0A1Y4LCN9</accession>
<evidence type="ECO:0000256" key="1">
    <source>
        <dbReference type="ARBA" id="ARBA00008987"/>
    </source>
</evidence>
<evidence type="ECO:0000313" key="13">
    <source>
        <dbReference type="Proteomes" id="UP000195897"/>
    </source>
</evidence>
<protein>
    <recommendedName>
        <fullName evidence="2 7">Thioredoxin</fullName>
    </recommendedName>
</protein>
<evidence type="ECO:0000259" key="11">
    <source>
        <dbReference type="PROSITE" id="PS51352"/>
    </source>
</evidence>
<feature type="site" description="Deprotonates C-terminal active site Cys" evidence="9">
    <location>
        <position position="24"/>
    </location>
</feature>
<dbReference type="PROSITE" id="PS00194">
    <property type="entry name" value="THIOREDOXIN_1"/>
    <property type="match status" value="1"/>
</dbReference>
<dbReference type="InterPro" id="IPR005746">
    <property type="entry name" value="Thioredoxin"/>
</dbReference>
<organism evidence="12 13">
    <name type="scientific">Butyricicoccus pullicaecorum</name>
    <dbReference type="NCBI Taxonomy" id="501571"/>
    <lineage>
        <taxon>Bacteria</taxon>
        <taxon>Bacillati</taxon>
        <taxon>Bacillota</taxon>
        <taxon>Clostridia</taxon>
        <taxon>Eubacteriales</taxon>
        <taxon>Butyricicoccaceae</taxon>
        <taxon>Butyricicoccus</taxon>
    </lineage>
</organism>
<dbReference type="GO" id="GO:0015035">
    <property type="term" value="F:protein-disulfide reductase activity"/>
    <property type="evidence" value="ECO:0007669"/>
    <property type="project" value="UniProtKB-UniRule"/>
</dbReference>
<sequence length="101" mass="11310">MAKQITKQNFEQEVVNAGSPILLDFWATWCGPCQRQGPIIDQMAADGLNVGKINVDEQPELAQHFRVMSIPTLVIVKNGKEVQRAVGLHAREQLEEMLRNA</sequence>
<comment type="similarity">
    <text evidence="1 8">Belongs to the thioredoxin family.</text>
</comment>
<dbReference type="NCBIfam" id="TIGR01068">
    <property type="entry name" value="thioredoxin"/>
    <property type="match status" value="1"/>
</dbReference>
<feature type="active site" description="Nucleophile" evidence="9">
    <location>
        <position position="30"/>
    </location>
</feature>
<keyword evidence="6 10" id="KW-0676">Redox-active center</keyword>
<feature type="site" description="Contributes to redox potential value" evidence="9">
    <location>
        <position position="32"/>
    </location>
</feature>
<evidence type="ECO:0000256" key="5">
    <source>
        <dbReference type="ARBA" id="ARBA00023157"/>
    </source>
</evidence>
<dbReference type="PIRSF" id="PIRSF000077">
    <property type="entry name" value="Thioredoxin"/>
    <property type="match status" value="1"/>
</dbReference>
<dbReference type="PROSITE" id="PS51352">
    <property type="entry name" value="THIOREDOXIN_2"/>
    <property type="match status" value="1"/>
</dbReference>
<evidence type="ECO:0000313" key="12">
    <source>
        <dbReference type="EMBL" id="OUP54478.1"/>
    </source>
</evidence>
<feature type="disulfide bond" description="Redox-active" evidence="10">
    <location>
        <begin position="30"/>
        <end position="33"/>
    </location>
</feature>
<dbReference type="RefSeq" id="WP_087369885.1">
    <property type="nucleotide sequence ID" value="NZ_NFKK01000001.1"/>
</dbReference>
<feature type="domain" description="Thioredoxin" evidence="11">
    <location>
        <begin position="1"/>
        <end position="101"/>
    </location>
</feature>
<dbReference type="AlphaFoldDB" id="A0A1Y4LCN9"/>
<gene>
    <name evidence="12" type="ORF">B5F17_00840</name>
</gene>
<dbReference type="PANTHER" id="PTHR45663">
    <property type="entry name" value="GEO12009P1"/>
    <property type="match status" value="1"/>
</dbReference>
<evidence type="ECO:0000256" key="7">
    <source>
        <dbReference type="NCBIfam" id="TIGR01068"/>
    </source>
</evidence>
<reference evidence="13" key="1">
    <citation type="submission" date="2017-04" db="EMBL/GenBank/DDBJ databases">
        <title>Function of individual gut microbiota members based on whole genome sequencing of pure cultures obtained from chicken caecum.</title>
        <authorList>
            <person name="Medvecky M."/>
            <person name="Cejkova D."/>
            <person name="Polansky O."/>
            <person name="Karasova D."/>
            <person name="Kubasova T."/>
            <person name="Cizek A."/>
            <person name="Rychlik I."/>
        </authorList>
    </citation>
    <scope>NUCLEOTIDE SEQUENCE [LARGE SCALE GENOMIC DNA]</scope>
    <source>
        <strain evidence="13">An180</strain>
    </source>
</reference>
<feature type="active site" description="Nucleophile" evidence="9">
    <location>
        <position position="33"/>
    </location>
</feature>
<name>A0A1Y4LCN9_9FIRM</name>
<evidence type="ECO:0000256" key="10">
    <source>
        <dbReference type="PIRSR" id="PIRSR000077-4"/>
    </source>
</evidence>
<dbReference type="SUPFAM" id="SSF52833">
    <property type="entry name" value="Thioredoxin-like"/>
    <property type="match status" value="1"/>
</dbReference>
<feature type="site" description="Contributes to redox potential value" evidence="9">
    <location>
        <position position="31"/>
    </location>
</feature>
<dbReference type="Gene3D" id="3.40.30.10">
    <property type="entry name" value="Glutaredoxin"/>
    <property type="match status" value="1"/>
</dbReference>
<dbReference type="InterPro" id="IPR036249">
    <property type="entry name" value="Thioredoxin-like_sf"/>
</dbReference>
<comment type="caution">
    <text evidence="12">The sequence shown here is derived from an EMBL/GenBank/DDBJ whole genome shotgun (WGS) entry which is preliminary data.</text>
</comment>
<dbReference type="Proteomes" id="UP000195897">
    <property type="component" value="Unassembled WGS sequence"/>
</dbReference>
<keyword evidence="5 10" id="KW-1015">Disulfide bond</keyword>
<evidence type="ECO:0000256" key="3">
    <source>
        <dbReference type="ARBA" id="ARBA00022448"/>
    </source>
</evidence>
<dbReference type="InterPro" id="IPR013766">
    <property type="entry name" value="Thioredoxin_domain"/>
</dbReference>
<dbReference type="GO" id="GO:0045454">
    <property type="term" value="P:cell redox homeostasis"/>
    <property type="evidence" value="ECO:0007669"/>
    <property type="project" value="TreeGrafter"/>
</dbReference>
<dbReference type="EMBL" id="NFKK01000001">
    <property type="protein sequence ID" value="OUP54478.1"/>
    <property type="molecule type" value="Genomic_DNA"/>
</dbReference>
<dbReference type="GO" id="GO:0005829">
    <property type="term" value="C:cytosol"/>
    <property type="evidence" value="ECO:0007669"/>
    <property type="project" value="TreeGrafter"/>
</dbReference>
<evidence type="ECO:0000256" key="9">
    <source>
        <dbReference type="PIRSR" id="PIRSR000077-1"/>
    </source>
</evidence>
<evidence type="ECO:0000256" key="2">
    <source>
        <dbReference type="ARBA" id="ARBA00020570"/>
    </source>
</evidence>
<keyword evidence="4" id="KW-0249">Electron transport</keyword>
<dbReference type="CDD" id="cd02947">
    <property type="entry name" value="TRX_family"/>
    <property type="match status" value="1"/>
</dbReference>
<dbReference type="PRINTS" id="PR00421">
    <property type="entry name" value="THIOREDOXIN"/>
</dbReference>
<evidence type="ECO:0000256" key="4">
    <source>
        <dbReference type="ARBA" id="ARBA00022982"/>
    </source>
</evidence>
<dbReference type="InterPro" id="IPR017937">
    <property type="entry name" value="Thioredoxin_CS"/>
</dbReference>
<dbReference type="Pfam" id="PF00085">
    <property type="entry name" value="Thioredoxin"/>
    <property type="match status" value="1"/>
</dbReference>
<evidence type="ECO:0000256" key="6">
    <source>
        <dbReference type="ARBA" id="ARBA00023284"/>
    </source>
</evidence>
<dbReference type="FunFam" id="3.40.30.10:FF:000001">
    <property type="entry name" value="Thioredoxin"/>
    <property type="match status" value="1"/>
</dbReference>
<proteinExistence type="inferred from homology"/>